<dbReference type="RefSeq" id="WP_397021543.1">
    <property type="nucleotide sequence ID" value="NZ_JBITMB010000004.1"/>
</dbReference>
<dbReference type="PRINTS" id="PR00359">
    <property type="entry name" value="BP450"/>
</dbReference>
<keyword evidence="2" id="KW-0479">Metal-binding</keyword>
<dbReference type="PANTHER" id="PTHR46696:SF1">
    <property type="entry name" value="CYTOCHROME P450 YJIB-RELATED"/>
    <property type="match status" value="1"/>
</dbReference>
<keyword evidence="2" id="KW-0560">Oxidoreductase</keyword>
<dbReference type="Gene3D" id="1.10.630.10">
    <property type="entry name" value="Cytochrome P450"/>
    <property type="match status" value="1"/>
</dbReference>
<dbReference type="Proteomes" id="UP001612928">
    <property type="component" value="Unassembled WGS sequence"/>
</dbReference>
<gene>
    <name evidence="4" type="ORF">ACIBP5_16780</name>
</gene>
<evidence type="ECO:0000256" key="2">
    <source>
        <dbReference type="RuleBase" id="RU000461"/>
    </source>
</evidence>
<dbReference type="InterPro" id="IPR036396">
    <property type="entry name" value="Cyt_P450_sf"/>
</dbReference>
<evidence type="ECO:0000256" key="1">
    <source>
        <dbReference type="ARBA" id="ARBA00010617"/>
    </source>
</evidence>
<name>A0ABW8A5C7_9ACTN</name>
<dbReference type="PROSITE" id="PS00086">
    <property type="entry name" value="CYTOCHROME_P450"/>
    <property type="match status" value="1"/>
</dbReference>
<dbReference type="InterPro" id="IPR001128">
    <property type="entry name" value="Cyt_P450"/>
</dbReference>
<dbReference type="EMBL" id="JBITMB010000004">
    <property type="protein sequence ID" value="MFI7441613.1"/>
    <property type="molecule type" value="Genomic_DNA"/>
</dbReference>
<evidence type="ECO:0000256" key="3">
    <source>
        <dbReference type="SAM" id="MobiDB-lite"/>
    </source>
</evidence>
<protein>
    <submittedName>
        <fullName evidence="4">Cytochrome P450</fullName>
    </submittedName>
</protein>
<evidence type="ECO:0000313" key="4">
    <source>
        <dbReference type="EMBL" id="MFI7441613.1"/>
    </source>
</evidence>
<reference evidence="4 5" key="1">
    <citation type="submission" date="2024-10" db="EMBL/GenBank/DDBJ databases">
        <title>The Natural Products Discovery Center: Release of the First 8490 Sequenced Strains for Exploring Actinobacteria Biosynthetic Diversity.</title>
        <authorList>
            <person name="Kalkreuter E."/>
            <person name="Kautsar S.A."/>
            <person name="Yang D."/>
            <person name="Bader C.D."/>
            <person name="Teijaro C.N."/>
            <person name="Fluegel L."/>
            <person name="Davis C.M."/>
            <person name="Simpson J.R."/>
            <person name="Lauterbach L."/>
            <person name="Steele A.D."/>
            <person name="Gui C."/>
            <person name="Meng S."/>
            <person name="Li G."/>
            <person name="Viehrig K."/>
            <person name="Ye F."/>
            <person name="Su P."/>
            <person name="Kiefer A.F."/>
            <person name="Nichols A."/>
            <person name="Cepeda A.J."/>
            <person name="Yan W."/>
            <person name="Fan B."/>
            <person name="Jiang Y."/>
            <person name="Adhikari A."/>
            <person name="Zheng C.-J."/>
            <person name="Schuster L."/>
            <person name="Cowan T.M."/>
            <person name="Smanski M.J."/>
            <person name="Chevrette M.G."/>
            <person name="De Carvalho L.P.S."/>
            <person name="Shen B."/>
        </authorList>
    </citation>
    <scope>NUCLEOTIDE SEQUENCE [LARGE SCALE GENOMIC DNA]</scope>
    <source>
        <strain evidence="4 5">NPDC049503</strain>
    </source>
</reference>
<sequence>MTDTTLPLDSIPDSALTDPYPFYERLRAAGRVHRLRTPIGLTAWFVPHYEDARPLLIDPRFSKAVHHSDHGAEDGERESSFANNMVSTDPPEHTRLRKLVQKAFTHRRTELLRPRVQEFTDRILDELEKKGRADLMEEFAFPLPMMVIGELLGLPPEDLPYLREKTVFFFMEESYEGSPVQRFRERQAALGEYVRKLIERKRLTSGDDLIHGLIEARDGENRLTEKELVATVMLLIFAGFLTTVNLITNGLHALLVNRDQLALLAARPQLIDSAVEEFLRYESSLGLIEGHATDDIEIGGTTIPAGSLIIVPVHSVNRDPAVFPDPHRLDITRDPNPHLAFSYGLHHCLGAPLARLEAQVAINAVLKRFPGLTLDCAPEDVRWHRDFFSRSLRALPVRFDR</sequence>
<dbReference type="PANTHER" id="PTHR46696">
    <property type="entry name" value="P450, PUTATIVE (EUROFUNG)-RELATED"/>
    <property type="match status" value="1"/>
</dbReference>
<keyword evidence="2" id="KW-0503">Monooxygenase</keyword>
<evidence type="ECO:0000313" key="5">
    <source>
        <dbReference type="Proteomes" id="UP001612928"/>
    </source>
</evidence>
<feature type="region of interest" description="Disordered" evidence="3">
    <location>
        <begin position="66"/>
        <end position="90"/>
    </location>
</feature>
<accession>A0ABW8A5C7</accession>
<dbReference type="SUPFAM" id="SSF48264">
    <property type="entry name" value="Cytochrome P450"/>
    <property type="match status" value="1"/>
</dbReference>
<feature type="compositionally biased region" description="Basic and acidic residues" evidence="3">
    <location>
        <begin position="66"/>
        <end position="79"/>
    </location>
</feature>
<proteinExistence type="inferred from homology"/>
<keyword evidence="2" id="KW-0349">Heme</keyword>
<organism evidence="4 5">
    <name type="scientific">Nonomuraea indica</name>
    <dbReference type="NCBI Taxonomy" id="1581193"/>
    <lineage>
        <taxon>Bacteria</taxon>
        <taxon>Bacillati</taxon>
        <taxon>Actinomycetota</taxon>
        <taxon>Actinomycetes</taxon>
        <taxon>Streptosporangiales</taxon>
        <taxon>Streptosporangiaceae</taxon>
        <taxon>Nonomuraea</taxon>
    </lineage>
</organism>
<dbReference type="CDD" id="cd11029">
    <property type="entry name" value="CYP107-like"/>
    <property type="match status" value="1"/>
</dbReference>
<dbReference type="Pfam" id="PF00067">
    <property type="entry name" value="p450"/>
    <property type="match status" value="1"/>
</dbReference>
<dbReference type="InterPro" id="IPR017972">
    <property type="entry name" value="Cyt_P450_CS"/>
</dbReference>
<keyword evidence="2" id="KW-0408">Iron</keyword>
<keyword evidence="5" id="KW-1185">Reference proteome</keyword>
<comment type="caution">
    <text evidence="4">The sequence shown here is derived from an EMBL/GenBank/DDBJ whole genome shotgun (WGS) entry which is preliminary data.</text>
</comment>
<comment type="similarity">
    <text evidence="1 2">Belongs to the cytochrome P450 family.</text>
</comment>
<dbReference type="InterPro" id="IPR002397">
    <property type="entry name" value="Cyt_P450_B"/>
</dbReference>